<evidence type="ECO:0000256" key="1">
    <source>
        <dbReference type="SAM" id="Phobius"/>
    </source>
</evidence>
<accession>A0ABY8IWU9</accession>
<feature type="transmembrane region" description="Helical" evidence="1">
    <location>
        <begin position="77"/>
        <end position="97"/>
    </location>
</feature>
<feature type="transmembrane region" description="Helical" evidence="1">
    <location>
        <begin position="249"/>
        <end position="270"/>
    </location>
</feature>
<reference evidence="2 3" key="1">
    <citation type="submission" date="2023-04" db="EMBL/GenBank/DDBJ databases">
        <title>Genome sequence of Halobacillus naozhouensis KACC 21980.</title>
        <authorList>
            <person name="Kim S."/>
            <person name="Heo J."/>
            <person name="Kwon S.-W."/>
        </authorList>
    </citation>
    <scope>NUCLEOTIDE SEQUENCE [LARGE SCALE GENOMIC DNA]</scope>
    <source>
        <strain evidence="2 3">KCTC 13234</strain>
    </source>
</reference>
<proteinExistence type="predicted"/>
<organism evidence="2 3">
    <name type="scientific">Halobacillus naozhouensis</name>
    <dbReference type="NCBI Taxonomy" id="554880"/>
    <lineage>
        <taxon>Bacteria</taxon>
        <taxon>Bacillati</taxon>
        <taxon>Bacillota</taxon>
        <taxon>Bacilli</taxon>
        <taxon>Bacillales</taxon>
        <taxon>Bacillaceae</taxon>
        <taxon>Halobacillus</taxon>
    </lineage>
</organism>
<feature type="transmembrane region" description="Helical" evidence="1">
    <location>
        <begin position="404"/>
        <end position="423"/>
    </location>
</feature>
<name>A0ABY8IWU9_9BACI</name>
<sequence length="431" mass="49615">MKNNLAIKKKYIYIILSAILFKSILEYGYYVFVNPLYQYNGFIMVPSQIKLIESYLLVILISFFLAKLDDFNKPSKVVVYILFINLYLPISCLYWLQDEPRDFFFTISFSFIVLYLIITKTKSIKLPLLREGNKVAIFTLLGISVFVYGYLLATGGLQRINLNLLQVYETREAYSENTNTLVGYLLPWQAHVVNLFFLIFGLIKRNKGLIITTLLLQLLLFSMTNFKSFLFAPLVVVGLYYLFNKGFKNSLLLFISISLSSSMAFLIVLYRLTDNVMLLSLFLRRLFFVPAKLHYVYFEYFEGISKYKLSMNILSFVFEKPYNVGPVDLISRELYDKNLSPNVGIFGDGYLNFGLLGILIFIIILSVILILLDSVSVNSPLILSMSIIIIPSMALVNSAMFTSFVTHGILFAIFVIWMTSSLFRNDKRSVH</sequence>
<dbReference type="RefSeq" id="WP_283076301.1">
    <property type="nucleotide sequence ID" value="NZ_CP121671.1"/>
</dbReference>
<keyword evidence="1" id="KW-0812">Transmembrane</keyword>
<feature type="transmembrane region" description="Helical" evidence="1">
    <location>
        <begin position="215"/>
        <end position="243"/>
    </location>
</feature>
<feature type="transmembrane region" description="Helical" evidence="1">
    <location>
        <begin position="135"/>
        <end position="153"/>
    </location>
</feature>
<dbReference type="Proteomes" id="UP001221597">
    <property type="component" value="Chromosome"/>
</dbReference>
<feature type="transmembrane region" description="Helical" evidence="1">
    <location>
        <begin position="12"/>
        <end position="30"/>
    </location>
</feature>
<keyword evidence="3" id="KW-1185">Reference proteome</keyword>
<keyword evidence="1" id="KW-1133">Transmembrane helix</keyword>
<feature type="transmembrane region" description="Helical" evidence="1">
    <location>
        <begin position="350"/>
        <end position="372"/>
    </location>
</feature>
<evidence type="ECO:0000313" key="3">
    <source>
        <dbReference type="Proteomes" id="UP001221597"/>
    </source>
</evidence>
<keyword evidence="1" id="KW-0472">Membrane</keyword>
<feature type="transmembrane region" description="Helical" evidence="1">
    <location>
        <begin position="103"/>
        <end position="123"/>
    </location>
</feature>
<protein>
    <submittedName>
        <fullName evidence="2">Oligosaccharide repeat unit polymerase</fullName>
    </submittedName>
</protein>
<feature type="transmembrane region" description="Helical" evidence="1">
    <location>
        <begin position="379"/>
        <end position="398"/>
    </location>
</feature>
<feature type="transmembrane region" description="Helical" evidence="1">
    <location>
        <begin position="181"/>
        <end position="203"/>
    </location>
</feature>
<dbReference type="EMBL" id="CP121671">
    <property type="protein sequence ID" value="WFT74302.1"/>
    <property type="molecule type" value="Genomic_DNA"/>
</dbReference>
<gene>
    <name evidence="2" type="ORF">P9989_18375</name>
</gene>
<evidence type="ECO:0000313" key="2">
    <source>
        <dbReference type="EMBL" id="WFT74302.1"/>
    </source>
</evidence>